<gene>
    <name evidence="2" type="ORF">ACFOD4_19980</name>
</gene>
<keyword evidence="2" id="KW-0808">Transferase</keyword>
<comment type="caution">
    <text evidence="2">The sequence shown here is derived from an EMBL/GenBank/DDBJ whole genome shotgun (WGS) entry which is preliminary data.</text>
</comment>
<dbReference type="Gene3D" id="3.30.1540.10">
    <property type="entry name" value="formyl-coa transferase, domain 3"/>
    <property type="match status" value="1"/>
</dbReference>
<dbReference type="GO" id="GO:0016740">
    <property type="term" value="F:transferase activity"/>
    <property type="evidence" value="ECO:0007669"/>
    <property type="project" value="UniProtKB-KW"/>
</dbReference>
<dbReference type="Pfam" id="PF02515">
    <property type="entry name" value="CoA_transf_3"/>
    <property type="match status" value="1"/>
</dbReference>
<dbReference type="InterPro" id="IPR050509">
    <property type="entry name" value="CoA-transferase_III"/>
</dbReference>
<dbReference type="InterPro" id="IPR023606">
    <property type="entry name" value="CoA-Trfase_III_dom_1_sf"/>
</dbReference>
<accession>A0ABV7G652</accession>
<dbReference type="Gene3D" id="3.40.50.10540">
    <property type="entry name" value="Crotonobetainyl-coa:carnitine coa-transferase, domain 1"/>
    <property type="match status" value="1"/>
</dbReference>
<keyword evidence="3" id="KW-1185">Reference proteome</keyword>
<organism evidence="2 3">
    <name type="scientific">Teichococcus globiformis</name>
    <dbReference type="NCBI Taxonomy" id="2307229"/>
    <lineage>
        <taxon>Bacteria</taxon>
        <taxon>Pseudomonadati</taxon>
        <taxon>Pseudomonadota</taxon>
        <taxon>Alphaproteobacteria</taxon>
        <taxon>Acetobacterales</taxon>
        <taxon>Roseomonadaceae</taxon>
        <taxon>Roseomonas</taxon>
    </lineage>
</organism>
<dbReference type="PANTHER" id="PTHR48228:SF5">
    <property type="entry name" value="ALPHA-METHYLACYL-COA RACEMASE"/>
    <property type="match status" value="1"/>
</dbReference>
<evidence type="ECO:0000256" key="1">
    <source>
        <dbReference type="SAM" id="MobiDB-lite"/>
    </source>
</evidence>
<evidence type="ECO:0000313" key="3">
    <source>
        <dbReference type="Proteomes" id="UP001595593"/>
    </source>
</evidence>
<feature type="region of interest" description="Disordered" evidence="1">
    <location>
        <begin position="363"/>
        <end position="382"/>
    </location>
</feature>
<sequence>MSAGILDGLRVTEVSAFIAAPMGGMTLAQLGAEVIRIDPIGGNIDYRRWPLAPSGSSIYWASLNRGKRSVALALNTPEGQELARALIARPDAPGETGGILLTNLPTAGWMSHEALSRHRADLIMLRLTGNHDGSGAVDYTVNCASGFPIATGRDAAPVNHVLPAWDIAAGLYLSTGLLAAERARRKDGQGREVTLALSDVMLASVGNLGYLADVQVNGTVRPPMGNDLYGALGRDFTTRDGRSVMIVAISNRQWRAIGKATGLTEKFAMIGPMMEVDLDTEGGRFQARGAIFALLEAWCAARSLAEIGAAFGGSGVLWGPYQDFGQLLAEDPRCSEANPMFGRIDQPGLGTILAPAGPLGFSNPEGLGQDRLPPRPAPSLGQDTDQVLAEVLGLSGAAIGKLHDAGTVAGPVSFDTPLPR</sequence>
<name>A0ABV7G652_9PROT</name>
<proteinExistence type="predicted"/>
<dbReference type="Proteomes" id="UP001595593">
    <property type="component" value="Unassembled WGS sequence"/>
</dbReference>
<dbReference type="PANTHER" id="PTHR48228">
    <property type="entry name" value="SUCCINYL-COA--D-CITRAMALATE COA-TRANSFERASE"/>
    <property type="match status" value="1"/>
</dbReference>
<reference evidence="3" key="1">
    <citation type="journal article" date="2019" name="Int. J. Syst. Evol. Microbiol.">
        <title>The Global Catalogue of Microorganisms (GCM) 10K type strain sequencing project: providing services to taxonomists for standard genome sequencing and annotation.</title>
        <authorList>
            <consortium name="The Broad Institute Genomics Platform"/>
            <consortium name="The Broad Institute Genome Sequencing Center for Infectious Disease"/>
            <person name="Wu L."/>
            <person name="Ma J."/>
        </authorList>
    </citation>
    <scope>NUCLEOTIDE SEQUENCE [LARGE SCALE GENOMIC DNA]</scope>
    <source>
        <strain evidence="3">KCTC 52094</strain>
    </source>
</reference>
<dbReference type="RefSeq" id="WP_379599329.1">
    <property type="nucleotide sequence ID" value="NZ_JBHRTN010000026.1"/>
</dbReference>
<dbReference type="EMBL" id="JBHRTN010000026">
    <property type="protein sequence ID" value="MFC3127348.1"/>
    <property type="molecule type" value="Genomic_DNA"/>
</dbReference>
<dbReference type="InterPro" id="IPR044855">
    <property type="entry name" value="CoA-Trfase_III_dom3_sf"/>
</dbReference>
<dbReference type="InterPro" id="IPR003673">
    <property type="entry name" value="CoA-Trfase_fam_III"/>
</dbReference>
<evidence type="ECO:0000313" key="2">
    <source>
        <dbReference type="EMBL" id="MFC3127348.1"/>
    </source>
</evidence>
<protein>
    <submittedName>
        <fullName evidence="2">CoA transferase</fullName>
    </submittedName>
</protein>
<dbReference type="SUPFAM" id="SSF89796">
    <property type="entry name" value="CoA-transferase family III (CaiB/BaiF)"/>
    <property type="match status" value="1"/>
</dbReference>